<reference evidence="1 2" key="1">
    <citation type="submission" date="2015-06" db="EMBL/GenBank/DDBJ databases">
        <title>Cloning and characterization of the uncialamcin biosynthetic gene cluster.</title>
        <authorList>
            <person name="Yan X."/>
            <person name="Huang T."/>
            <person name="Ge H."/>
            <person name="Shen B."/>
        </authorList>
    </citation>
    <scope>NUCLEOTIDE SEQUENCE [LARGE SCALE GENOMIC DNA]</scope>
    <source>
        <strain evidence="1 2">DCA2648</strain>
    </source>
</reference>
<name>A0A1Q4V2D7_9ACTN</name>
<sequence>MGTQGDRIFEVTSERGFPDPWLSFGDSLCDEAAISTELTRAITNARKEPADGPRREVARVFTAKKANLRRCAGILDQVLSDYDESGMWGVLDERAAKLNVQDVLETWGRTQALHPFPVVLRSLEFNWGYMKEHGVRAFYEMTRIYVSRLQENTERWHVAWRGEVSTGVVDRITSIECDLASIEAPMHCDVCKKTITALLYLDE</sequence>
<evidence type="ECO:0000313" key="1">
    <source>
        <dbReference type="EMBL" id="OKH91899.1"/>
    </source>
</evidence>
<evidence type="ECO:0000313" key="2">
    <source>
        <dbReference type="Proteomes" id="UP000186455"/>
    </source>
</evidence>
<protein>
    <submittedName>
        <fullName evidence="1">Uncharacterized protein</fullName>
    </submittedName>
</protein>
<keyword evidence="2" id="KW-1185">Reference proteome</keyword>
<dbReference type="Proteomes" id="UP000186455">
    <property type="component" value="Unassembled WGS sequence"/>
</dbReference>
<dbReference type="AlphaFoldDB" id="A0A1Q4V2D7"/>
<gene>
    <name evidence="1" type="ORF">AB852_26950</name>
</gene>
<dbReference type="EMBL" id="LFBV01000008">
    <property type="protein sequence ID" value="OKH91899.1"/>
    <property type="molecule type" value="Genomic_DNA"/>
</dbReference>
<organism evidence="1 2">
    <name type="scientific">Streptomyces uncialis</name>
    <dbReference type="NCBI Taxonomy" id="1048205"/>
    <lineage>
        <taxon>Bacteria</taxon>
        <taxon>Bacillati</taxon>
        <taxon>Actinomycetota</taxon>
        <taxon>Actinomycetes</taxon>
        <taxon>Kitasatosporales</taxon>
        <taxon>Streptomycetaceae</taxon>
        <taxon>Streptomyces</taxon>
    </lineage>
</organism>
<proteinExistence type="predicted"/>
<comment type="caution">
    <text evidence="1">The sequence shown here is derived from an EMBL/GenBank/DDBJ whole genome shotgun (WGS) entry which is preliminary data.</text>
</comment>
<accession>A0A1Q4V2D7</accession>